<evidence type="ECO:0000313" key="2">
    <source>
        <dbReference type="EMBL" id="JAP24275.1"/>
    </source>
</evidence>
<protein>
    <submittedName>
        <fullName evidence="2">Putative ovule protein</fullName>
    </submittedName>
</protein>
<sequence>MYQNLTKIFKWIDDWARRTKSGSKYCPKQLSGSFTVIFSFLPIYIYIYGWSLWKLAGTSTTIRQPVQHASKCCQGNPAQQGRSQWEHS</sequence>
<keyword evidence="1" id="KW-1133">Transmembrane helix</keyword>
<organism evidence="2">
    <name type="scientific">Solanum chacoense</name>
    <name type="common">Chaco potato</name>
    <dbReference type="NCBI Taxonomy" id="4108"/>
    <lineage>
        <taxon>Eukaryota</taxon>
        <taxon>Viridiplantae</taxon>
        <taxon>Streptophyta</taxon>
        <taxon>Embryophyta</taxon>
        <taxon>Tracheophyta</taxon>
        <taxon>Spermatophyta</taxon>
        <taxon>Magnoliopsida</taxon>
        <taxon>eudicotyledons</taxon>
        <taxon>Gunneridae</taxon>
        <taxon>Pentapetalae</taxon>
        <taxon>asterids</taxon>
        <taxon>lamiids</taxon>
        <taxon>Solanales</taxon>
        <taxon>Solanaceae</taxon>
        <taxon>Solanoideae</taxon>
        <taxon>Solaneae</taxon>
        <taxon>Solanum</taxon>
    </lineage>
</organism>
<keyword evidence="1" id="KW-0472">Membrane</keyword>
<accession>A0A0V0HVV4</accession>
<evidence type="ECO:0000256" key="1">
    <source>
        <dbReference type="SAM" id="Phobius"/>
    </source>
</evidence>
<dbReference type="EMBL" id="GEDG01014565">
    <property type="protein sequence ID" value="JAP24275.1"/>
    <property type="molecule type" value="Transcribed_RNA"/>
</dbReference>
<reference evidence="2" key="1">
    <citation type="submission" date="2015-12" db="EMBL/GenBank/DDBJ databases">
        <title>Gene expression during late stages of embryo sac development: a critical building block for successful pollen-pistil interactions.</title>
        <authorList>
            <person name="Liu Y."/>
            <person name="Joly V."/>
            <person name="Sabar M."/>
            <person name="Matton D.P."/>
        </authorList>
    </citation>
    <scope>NUCLEOTIDE SEQUENCE</scope>
</reference>
<proteinExistence type="predicted"/>
<keyword evidence="1" id="KW-0812">Transmembrane</keyword>
<feature type="transmembrane region" description="Helical" evidence="1">
    <location>
        <begin position="30"/>
        <end position="49"/>
    </location>
</feature>
<dbReference type="AlphaFoldDB" id="A0A0V0HVV4"/>
<name>A0A0V0HVV4_SOLCH</name>